<protein>
    <recommendedName>
        <fullName evidence="6">Protein quiver</fullName>
    </recommendedName>
</protein>
<dbReference type="Pfam" id="PF17064">
    <property type="entry name" value="QVR"/>
    <property type="match status" value="1"/>
</dbReference>
<dbReference type="InterPro" id="IPR045860">
    <property type="entry name" value="Snake_toxin-like_sf"/>
</dbReference>
<proteinExistence type="predicted"/>
<keyword evidence="2" id="KW-0325">Glycoprotein</keyword>
<dbReference type="GO" id="GO:0030431">
    <property type="term" value="P:sleep"/>
    <property type="evidence" value="ECO:0007669"/>
    <property type="project" value="InterPro"/>
</dbReference>
<evidence type="ECO:0008006" key="6">
    <source>
        <dbReference type="Google" id="ProtNLM"/>
    </source>
</evidence>
<evidence type="ECO:0000313" key="4">
    <source>
        <dbReference type="EMBL" id="KAK2189856.1"/>
    </source>
</evidence>
<reference evidence="4" key="1">
    <citation type="journal article" date="2023" name="Mol. Biol. Evol.">
        <title>Third-Generation Sequencing Reveals the Adaptive Role of the Epigenome in Three Deep-Sea Polychaetes.</title>
        <authorList>
            <person name="Perez M."/>
            <person name="Aroh O."/>
            <person name="Sun Y."/>
            <person name="Lan Y."/>
            <person name="Juniper S.K."/>
            <person name="Young C.R."/>
            <person name="Angers B."/>
            <person name="Qian P.Y."/>
        </authorList>
    </citation>
    <scope>NUCLEOTIDE SEQUENCE</scope>
    <source>
        <strain evidence="4">R07B-5</strain>
    </source>
</reference>
<evidence type="ECO:0000313" key="5">
    <source>
        <dbReference type="Proteomes" id="UP001209878"/>
    </source>
</evidence>
<keyword evidence="5" id="KW-1185">Reference proteome</keyword>
<dbReference type="EMBL" id="JAODUO010000095">
    <property type="protein sequence ID" value="KAK2189856.1"/>
    <property type="molecule type" value="Genomic_DNA"/>
</dbReference>
<feature type="signal peptide" evidence="3">
    <location>
        <begin position="1"/>
        <end position="21"/>
    </location>
</feature>
<dbReference type="InterPro" id="IPR031424">
    <property type="entry name" value="QVR-like"/>
</dbReference>
<evidence type="ECO:0000256" key="2">
    <source>
        <dbReference type="ARBA" id="ARBA00023180"/>
    </source>
</evidence>
<dbReference type="AlphaFoldDB" id="A0AAD9P7Y9"/>
<feature type="chain" id="PRO_5042060469" description="Protein quiver" evidence="3">
    <location>
        <begin position="22"/>
        <end position="129"/>
    </location>
</feature>
<organism evidence="4 5">
    <name type="scientific">Ridgeia piscesae</name>
    <name type="common">Tubeworm</name>
    <dbReference type="NCBI Taxonomy" id="27915"/>
    <lineage>
        <taxon>Eukaryota</taxon>
        <taxon>Metazoa</taxon>
        <taxon>Spiralia</taxon>
        <taxon>Lophotrochozoa</taxon>
        <taxon>Annelida</taxon>
        <taxon>Polychaeta</taxon>
        <taxon>Sedentaria</taxon>
        <taxon>Canalipalpata</taxon>
        <taxon>Sabellida</taxon>
        <taxon>Siboglinidae</taxon>
        <taxon>Ridgeia</taxon>
    </lineage>
</organism>
<dbReference type="InterPro" id="IPR050975">
    <property type="entry name" value="Sleep_regulator"/>
</dbReference>
<evidence type="ECO:0000256" key="1">
    <source>
        <dbReference type="ARBA" id="ARBA00022729"/>
    </source>
</evidence>
<name>A0AAD9P7Y9_RIDPI</name>
<comment type="caution">
    <text evidence="4">The sequence shown here is derived from an EMBL/GenBank/DDBJ whole genome shotgun (WGS) entry which is preliminary data.</text>
</comment>
<dbReference type="PANTHER" id="PTHR33562">
    <property type="entry name" value="ATILLA, ISOFORM B-RELATED-RELATED"/>
    <property type="match status" value="1"/>
</dbReference>
<dbReference type="SUPFAM" id="SSF57302">
    <property type="entry name" value="Snake toxin-like"/>
    <property type="match status" value="1"/>
</dbReference>
<accession>A0AAD9P7Y9</accession>
<sequence length="129" mass="13629">MQLSVVCVFLFVAAVLKTGESIRCYSCVGLAAISPTACMDPFDATNVSTCDTGSACLKSVAKRGDTVVMTRSCVADISENGCHRNSIGGISSDTCWCKTDLCNGATFQRATSTFLVALIMFAALIARRH</sequence>
<dbReference type="Proteomes" id="UP001209878">
    <property type="component" value="Unassembled WGS sequence"/>
</dbReference>
<gene>
    <name evidence="4" type="ORF">NP493_95g03054</name>
</gene>
<evidence type="ECO:0000256" key="3">
    <source>
        <dbReference type="SAM" id="SignalP"/>
    </source>
</evidence>
<dbReference type="GO" id="GO:0032222">
    <property type="term" value="P:regulation of synaptic transmission, cholinergic"/>
    <property type="evidence" value="ECO:0007669"/>
    <property type="project" value="InterPro"/>
</dbReference>
<keyword evidence="1 3" id="KW-0732">Signal</keyword>